<dbReference type="Pfam" id="PF18029">
    <property type="entry name" value="Glyoxalase_6"/>
    <property type="match status" value="1"/>
</dbReference>
<evidence type="ECO:0000313" key="2">
    <source>
        <dbReference type="EMBL" id="CAB4928549.1"/>
    </source>
</evidence>
<dbReference type="PANTHER" id="PTHR35908:SF1">
    <property type="entry name" value="CONSERVED PROTEIN"/>
    <property type="match status" value="1"/>
</dbReference>
<protein>
    <submittedName>
        <fullName evidence="2">Unannotated protein</fullName>
    </submittedName>
</protein>
<dbReference type="PANTHER" id="PTHR35908">
    <property type="entry name" value="HYPOTHETICAL FUSION PROTEIN"/>
    <property type="match status" value="1"/>
</dbReference>
<proteinExistence type="predicted"/>
<evidence type="ECO:0000259" key="1">
    <source>
        <dbReference type="Pfam" id="PF18029"/>
    </source>
</evidence>
<dbReference type="InterPro" id="IPR041581">
    <property type="entry name" value="Glyoxalase_6"/>
</dbReference>
<dbReference type="InterPro" id="IPR029068">
    <property type="entry name" value="Glyas_Bleomycin-R_OHBP_Dase"/>
</dbReference>
<dbReference type="AlphaFoldDB" id="A0A6J7ICA5"/>
<organism evidence="2">
    <name type="scientific">freshwater metagenome</name>
    <dbReference type="NCBI Taxonomy" id="449393"/>
    <lineage>
        <taxon>unclassified sequences</taxon>
        <taxon>metagenomes</taxon>
        <taxon>ecological metagenomes</taxon>
    </lineage>
</organism>
<accession>A0A6J7ICA5</accession>
<reference evidence="2" key="1">
    <citation type="submission" date="2020-05" db="EMBL/GenBank/DDBJ databases">
        <authorList>
            <person name="Chiriac C."/>
            <person name="Salcher M."/>
            <person name="Ghai R."/>
            <person name="Kavagutti S V."/>
        </authorList>
    </citation>
    <scope>NUCLEOTIDE SEQUENCE</scope>
</reference>
<sequence length="119" mass="12681">MIRHLTFDARDPYAVAAFWAGALGGAITAEDSPGDDSVLVEHGGTPPLLFERVPEAKAVKNRVHLDLQPEGPQAEEVDRLQALGATVVDDRRTPEGGWVVMADPEGHVFCVEPSAAARA</sequence>
<dbReference type="Gene3D" id="3.10.180.10">
    <property type="entry name" value="2,3-Dihydroxybiphenyl 1,2-Dioxygenase, domain 1"/>
    <property type="match status" value="1"/>
</dbReference>
<dbReference type="EMBL" id="CAFBMQ010000332">
    <property type="protein sequence ID" value="CAB4928549.1"/>
    <property type="molecule type" value="Genomic_DNA"/>
</dbReference>
<name>A0A6J7ICA5_9ZZZZ</name>
<feature type="domain" description="Glyoxalase-like" evidence="1">
    <location>
        <begin position="5"/>
        <end position="111"/>
    </location>
</feature>
<gene>
    <name evidence="2" type="ORF">UFOPK3609_01805</name>
</gene>
<dbReference type="SUPFAM" id="SSF54593">
    <property type="entry name" value="Glyoxalase/Bleomycin resistance protein/Dihydroxybiphenyl dioxygenase"/>
    <property type="match status" value="1"/>
</dbReference>